<dbReference type="HOGENOM" id="CLU_089022_1_0_1"/>
<gene>
    <name evidence="2" type="ORF">PMAA_075390</name>
</gene>
<dbReference type="VEuPathDB" id="FungiDB:PMAA_075390"/>
<dbReference type="InterPro" id="IPR018744">
    <property type="entry name" value="DUF2293"/>
</dbReference>
<accession>B6QBM9</accession>
<dbReference type="AlphaFoldDB" id="B6QBM9"/>
<proteinExistence type="predicted"/>
<keyword evidence="3" id="KW-1185">Reference proteome</keyword>
<protein>
    <recommendedName>
        <fullName evidence="1">DUF2293 domain-containing protein</fullName>
    </recommendedName>
</protein>
<dbReference type="PANTHER" id="PTHR38113:SF2">
    <property type="entry name" value="DUF2293 DOMAIN-CONTAINING PROTEIN"/>
    <property type="match status" value="1"/>
</dbReference>
<dbReference type="Pfam" id="PF10056">
    <property type="entry name" value="DUF2293"/>
    <property type="match status" value="1"/>
</dbReference>
<feature type="domain" description="DUF2293" evidence="1">
    <location>
        <begin position="84"/>
        <end position="167"/>
    </location>
</feature>
<sequence length="193" mass="22034">MTEGYTFVPKGDPYITRHCKSRTKDEDMVVYIVYDAKLRRQLGIRVPSQIHTEVLESANETAAHRASATLLRDRRDNVKSRALLLATFPAIPPQCLEKILQHAFLKGSGRVGRISTRTETEKATLAVEAHIRHEHTEYERLMEAEGMEREGARGKVWENVKRIGDQWAGRVEKTQNNEGRTVKVKEVEVIDLT</sequence>
<dbReference type="PANTHER" id="PTHR38113">
    <property type="match status" value="1"/>
</dbReference>
<evidence type="ECO:0000313" key="3">
    <source>
        <dbReference type="Proteomes" id="UP000001294"/>
    </source>
</evidence>
<reference evidence="3" key="1">
    <citation type="journal article" date="2015" name="Genome Announc.">
        <title>Genome sequence of the AIDS-associated pathogen Penicillium marneffei (ATCC18224) and its near taxonomic relative Talaromyces stipitatus (ATCC10500).</title>
        <authorList>
            <person name="Nierman W.C."/>
            <person name="Fedorova-Abrams N.D."/>
            <person name="Andrianopoulos A."/>
        </authorList>
    </citation>
    <scope>NUCLEOTIDE SEQUENCE [LARGE SCALE GENOMIC DNA]</scope>
    <source>
        <strain evidence="3">ATCC 18224 / CBS 334.59 / QM 7333</strain>
    </source>
</reference>
<dbReference type="Proteomes" id="UP000001294">
    <property type="component" value="Unassembled WGS sequence"/>
</dbReference>
<dbReference type="PhylomeDB" id="B6QBM9"/>
<dbReference type="OrthoDB" id="5381833at2759"/>
<organism evidence="2 3">
    <name type="scientific">Talaromyces marneffei (strain ATCC 18224 / CBS 334.59 / QM 7333)</name>
    <name type="common">Penicillium marneffei</name>
    <dbReference type="NCBI Taxonomy" id="441960"/>
    <lineage>
        <taxon>Eukaryota</taxon>
        <taxon>Fungi</taxon>
        <taxon>Dikarya</taxon>
        <taxon>Ascomycota</taxon>
        <taxon>Pezizomycotina</taxon>
        <taxon>Eurotiomycetes</taxon>
        <taxon>Eurotiomycetidae</taxon>
        <taxon>Eurotiales</taxon>
        <taxon>Trichocomaceae</taxon>
        <taxon>Talaromyces</taxon>
        <taxon>Talaromyces sect. Talaromyces</taxon>
    </lineage>
</organism>
<dbReference type="EMBL" id="DS995900">
    <property type="protein sequence ID" value="EEA26470.1"/>
    <property type="molecule type" value="Genomic_DNA"/>
</dbReference>
<evidence type="ECO:0000259" key="1">
    <source>
        <dbReference type="Pfam" id="PF10056"/>
    </source>
</evidence>
<evidence type="ECO:0000313" key="2">
    <source>
        <dbReference type="EMBL" id="EEA26470.1"/>
    </source>
</evidence>
<name>B6QBM9_TALMQ</name>